<gene>
    <name evidence="3" type="ORF">D187_004891</name>
</gene>
<comment type="caution">
    <text evidence="3">The sequence shown here is derived from an EMBL/GenBank/DDBJ whole genome shotgun (WGS) entry which is preliminary data.</text>
</comment>
<dbReference type="InterPro" id="IPR050879">
    <property type="entry name" value="Acyltransferase_3"/>
</dbReference>
<feature type="transmembrane region" description="Helical" evidence="1">
    <location>
        <begin position="342"/>
        <end position="363"/>
    </location>
</feature>
<dbReference type="eggNOG" id="COG1835">
    <property type="taxonomic scope" value="Bacteria"/>
</dbReference>
<evidence type="ECO:0000313" key="4">
    <source>
        <dbReference type="Proteomes" id="UP000011682"/>
    </source>
</evidence>
<dbReference type="GO" id="GO:0016747">
    <property type="term" value="F:acyltransferase activity, transferring groups other than amino-acyl groups"/>
    <property type="evidence" value="ECO:0007669"/>
    <property type="project" value="InterPro"/>
</dbReference>
<feature type="transmembrane region" description="Helical" evidence="1">
    <location>
        <begin position="273"/>
        <end position="295"/>
    </location>
</feature>
<dbReference type="RefSeq" id="WP_002632585.1">
    <property type="nucleotide sequence ID" value="NZ_ANAH02000035.1"/>
</dbReference>
<evidence type="ECO:0000259" key="2">
    <source>
        <dbReference type="Pfam" id="PF01757"/>
    </source>
</evidence>
<dbReference type="EMBL" id="ANAH02000035">
    <property type="protein sequence ID" value="EPX57589.1"/>
    <property type="molecule type" value="Genomic_DNA"/>
</dbReference>
<feature type="transmembrane region" description="Helical" evidence="1">
    <location>
        <begin position="55"/>
        <end position="73"/>
    </location>
</feature>
<keyword evidence="1" id="KW-0472">Membrane</keyword>
<dbReference type="Proteomes" id="UP000011682">
    <property type="component" value="Unassembled WGS sequence"/>
</dbReference>
<evidence type="ECO:0000313" key="3">
    <source>
        <dbReference type="EMBL" id="EPX57589.1"/>
    </source>
</evidence>
<feature type="transmembrane region" description="Helical" evidence="1">
    <location>
        <begin position="239"/>
        <end position="261"/>
    </location>
</feature>
<feature type="transmembrane region" description="Helical" evidence="1">
    <location>
        <begin position="170"/>
        <end position="192"/>
    </location>
</feature>
<feature type="transmembrane region" description="Helical" evidence="1">
    <location>
        <begin position="21"/>
        <end position="43"/>
    </location>
</feature>
<evidence type="ECO:0000256" key="1">
    <source>
        <dbReference type="SAM" id="Phobius"/>
    </source>
</evidence>
<reference evidence="3" key="1">
    <citation type="submission" date="2013-05" db="EMBL/GenBank/DDBJ databases">
        <title>Genome assembly of Cystobacter fuscus DSM 2262.</title>
        <authorList>
            <person name="Sharma G."/>
            <person name="Khatri I."/>
            <person name="Kaur C."/>
            <person name="Mayilraj S."/>
            <person name="Subramanian S."/>
        </authorList>
    </citation>
    <scope>NUCLEOTIDE SEQUENCE [LARGE SCALE GENOMIC DNA]</scope>
    <source>
        <strain evidence="3">DSM 2262</strain>
    </source>
</reference>
<keyword evidence="4" id="KW-1185">Reference proteome</keyword>
<dbReference type="PANTHER" id="PTHR23028:SF53">
    <property type="entry name" value="ACYL_TRANSF_3 DOMAIN-CONTAINING PROTEIN"/>
    <property type="match status" value="1"/>
</dbReference>
<dbReference type="AlphaFoldDB" id="S9Q8E0"/>
<accession>S9Q8E0</accession>
<dbReference type="GO" id="GO:0016020">
    <property type="term" value="C:membrane"/>
    <property type="evidence" value="ECO:0007669"/>
    <property type="project" value="TreeGrafter"/>
</dbReference>
<keyword evidence="1" id="KW-0812">Transmembrane</keyword>
<feature type="transmembrane region" description="Helical" evidence="1">
    <location>
        <begin position="146"/>
        <end position="163"/>
    </location>
</feature>
<dbReference type="InterPro" id="IPR002656">
    <property type="entry name" value="Acyl_transf_3_dom"/>
</dbReference>
<proteinExistence type="predicted"/>
<organism evidence="3 4">
    <name type="scientific">Cystobacter fuscus (strain ATCC 25194 / DSM 2262 / NBRC 100088 / M29)</name>
    <dbReference type="NCBI Taxonomy" id="1242864"/>
    <lineage>
        <taxon>Bacteria</taxon>
        <taxon>Pseudomonadati</taxon>
        <taxon>Myxococcota</taxon>
        <taxon>Myxococcia</taxon>
        <taxon>Myxococcales</taxon>
        <taxon>Cystobacterineae</taxon>
        <taxon>Archangiaceae</taxon>
        <taxon>Cystobacter</taxon>
    </lineage>
</organism>
<dbReference type="PANTHER" id="PTHR23028">
    <property type="entry name" value="ACETYLTRANSFERASE"/>
    <property type="match status" value="1"/>
</dbReference>
<keyword evidence="1" id="KW-1133">Transmembrane helix</keyword>
<feature type="transmembrane region" description="Helical" evidence="1">
    <location>
        <begin position="94"/>
        <end position="111"/>
    </location>
</feature>
<protein>
    <submittedName>
        <fullName evidence="3">O-antigen acetylase</fullName>
    </submittedName>
</protein>
<dbReference type="Pfam" id="PF01757">
    <property type="entry name" value="Acyl_transf_3"/>
    <property type="match status" value="1"/>
</dbReference>
<sequence length="400" mass="44406">MISQETHHTSKRLEGLDSLRAVAILLVFAYHYMVFVSGTPTFGWASTVGWTGVDLFFVLSGYLIGNQLFAGIVKGKTLSLKAFYIRRLLRTLPNYYVVLALYFLLPTVMGGRQPPPLWRFLTFTQNLGLAPGTAFSHAWSLCIEEQFYLLLPLLLLGALRFGGFMPKRAAWFALAGLILAGVALRGALWFQYGQEPDGADHGYYPHIYYSSFCRFDEFLPGVAIAMLKNLHPDLWARVIGWGRATLTAGVLTTGVLFYLLAKYYYIEGYGYGFAMTSFGYSLLACSFALLVVAALSPGSLLYRVRVPGAASLAAWSYAIYLSHKPLAHIARKQLEPWGLGDGATAAIIAVVCLLGGWLLHRFVETPFMRLRDRHHPTNFHTAPGAQVRQGREMLAGEPSR</sequence>
<feature type="domain" description="Acyltransferase 3" evidence="2">
    <location>
        <begin position="14"/>
        <end position="360"/>
    </location>
</feature>
<name>S9Q8E0_CYSF2</name>